<proteinExistence type="predicted"/>
<organism evidence="2 3">
    <name type="scientific">Antrihabitans stalactiti</name>
    <dbReference type="NCBI Taxonomy" id="2584121"/>
    <lineage>
        <taxon>Bacteria</taxon>
        <taxon>Bacillati</taxon>
        <taxon>Actinomycetota</taxon>
        <taxon>Actinomycetes</taxon>
        <taxon>Mycobacteriales</taxon>
        <taxon>Nocardiaceae</taxon>
        <taxon>Antrihabitans</taxon>
    </lineage>
</organism>
<reference evidence="2 3" key="2">
    <citation type="submission" date="2020-06" db="EMBL/GenBank/DDBJ databases">
        <title>Antribacter stalactiti gen. nov., sp. nov., a new member of the family Nacardiaceae isolated from a cave.</title>
        <authorList>
            <person name="Kim I.S."/>
        </authorList>
    </citation>
    <scope>NUCLEOTIDE SEQUENCE [LARGE SCALE GENOMIC DNA]</scope>
    <source>
        <strain evidence="2 3">YC2-7</strain>
    </source>
</reference>
<dbReference type="Gene3D" id="3.40.50.1820">
    <property type="entry name" value="alpha/beta hydrolase"/>
    <property type="match status" value="1"/>
</dbReference>
<dbReference type="AlphaFoldDB" id="A0A848KTF9"/>
<dbReference type="InterPro" id="IPR050471">
    <property type="entry name" value="AB_hydrolase"/>
</dbReference>
<evidence type="ECO:0000259" key="1">
    <source>
        <dbReference type="Pfam" id="PF12697"/>
    </source>
</evidence>
<sequence>MKWLLLRGLTRDQRHWGDFPARLGAALGTEVVCIDPPGFGTEYKRQSPKLLSQITDDIRGRFAQLRGDDEWSILGISLGGMLTLDWCSRFPDDFARAVVINTSASNSASIQDRFKPSAAFGLVTSAFRSPAAVERTALAASSNKPAAELDVLAEQWTQWKAQTPPSRSSIIGQIVAATRFTLPETVNVPLLVLNSRNDRLVSYKNSAAIAQRLQAPLKVHPTAGHDLPTDDPDWVCQQVADWAESHHPS</sequence>
<reference evidence="2 3" key="1">
    <citation type="submission" date="2019-05" db="EMBL/GenBank/DDBJ databases">
        <authorList>
            <person name="Lee S.D."/>
        </authorList>
    </citation>
    <scope>NUCLEOTIDE SEQUENCE [LARGE SCALE GENOMIC DNA]</scope>
    <source>
        <strain evidence="2 3">YC2-7</strain>
    </source>
</reference>
<evidence type="ECO:0000313" key="3">
    <source>
        <dbReference type="Proteomes" id="UP000535543"/>
    </source>
</evidence>
<keyword evidence="3" id="KW-1185">Reference proteome</keyword>
<dbReference type="RefSeq" id="WP_169594750.1">
    <property type="nucleotide sequence ID" value="NZ_VCQU01000018.1"/>
</dbReference>
<dbReference type="PRINTS" id="PR00111">
    <property type="entry name" value="ABHYDROLASE"/>
</dbReference>
<dbReference type="InterPro" id="IPR000073">
    <property type="entry name" value="AB_hydrolase_1"/>
</dbReference>
<dbReference type="Pfam" id="PF12697">
    <property type="entry name" value="Abhydrolase_6"/>
    <property type="match status" value="1"/>
</dbReference>
<accession>A0A848KTF9</accession>
<dbReference type="PANTHER" id="PTHR43433">
    <property type="entry name" value="HYDROLASE, ALPHA/BETA FOLD FAMILY PROTEIN"/>
    <property type="match status" value="1"/>
</dbReference>
<feature type="domain" description="AB hydrolase-1" evidence="1">
    <location>
        <begin position="4"/>
        <end position="237"/>
    </location>
</feature>
<dbReference type="PANTHER" id="PTHR43433:SF5">
    <property type="entry name" value="AB HYDROLASE-1 DOMAIN-CONTAINING PROTEIN"/>
    <property type="match status" value="1"/>
</dbReference>
<gene>
    <name evidence="2" type="ORF">FGL95_31030</name>
</gene>
<protein>
    <submittedName>
        <fullName evidence="2">Alpha/beta hydrolase</fullName>
    </submittedName>
</protein>
<comment type="caution">
    <text evidence="2">The sequence shown here is derived from an EMBL/GenBank/DDBJ whole genome shotgun (WGS) entry which is preliminary data.</text>
</comment>
<dbReference type="InterPro" id="IPR029058">
    <property type="entry name" value="AB_hydrolase_fold"/>
</dbReference>
<dbReference type="Proteomes" id="UP000535543">
    <property type="component" value="Unassembled WGS sequence"/>
</dbReference>
<dbReference type="SUPFAM" id="SSF53474">
    <property type="entry name" value="alpha/beta-Hydrolases"/>
    <property type="match status" value="1"/>
</dbReference>
<keyword evidence="2" id="KW-0378">Hydrolase</keyword>
<evidence type="ECO:0000313" key="2">
    <source>
        <dbReference type="EMBL" id="NMN99460.1"/>
    </source>
</evidence>
<name>A0A848KTF9_9NOCA</name>
<dbReference type="GO" id="GO:0016787">
    <property type="term" value="F:hydrolase activity"/>
    <property type="evidence" value="ECO:0007669"/>
    <property type="project" value="UniProtKB-KW"/>
</dbReference>
<dbReference type="EMBL" id="VCQU01000018">
    <property type="protein sequence ID" value="NMN99460.1"/>
    <property type="molecule type" value="Genomic_DNA"/>
</dbReference>